<dbReference type="PROSITE" id="PS50893">
    <property type="entry name" value="ABC_TRANSPORTER_2"/>
    <property type="match status" value="1"/>
</dbReference>
<feature type="transmembrane region" description="Helical" evidence="12">
    <location>
        <begin position="216"/>
        <end position="237"/>
    </location>
</feature>
<proteinExistence type="inferred from homology"/>
<feature type="region of interest" description="Disordered" evidence="11">
    <location>
        <begin position="594"/>
        <end position="628"/>
    </location>
</feature>
<dbReference type="Gene3D" id="1.20.1560.10">
    <property type="entry name" value="ABC transporter type 1, transmembrane domain"/>
    <property type="match status" value="1"/>
</dbReference>
<gene>
    <name evidence="16" type="ORF">CP978_29905</name>
    <name evidence="15" type="ORF">SNOD_29605</name>
</gene>
<dbReference type="InterPro" id="IPR027417">
    <property type="entry name" value="P-loop_NTPase"/>
</dbReference>
<reference evidence="15 17" key="2">
    <citation type="journal article" date="2016" name="Appl. Microbiol. Biotechnol.">
        <title>Exploiting the genome sequence of Streptomyces nodosus for enhanced antibiotic production.</title>
        <authorList>
            <person name="Sweeney P."/>
            <person name="Murphy C.D."/>
            <person name="Caffrey P."/>
        </authorList>
    </citation>
    <scope>NUCLEOTIDE SEQUENCE [LARGE SCALE GENOMIC DNA]</scope>
    <source>
        <strain evidence="15 17">ATCC 14899</strain>
    </source>
</reference>
<evidence type="ECO:0000256" key="8">
    <source>
        <dbReference type="ARBA" id="ARBA00022989"/>
    </source>
</evidence>
<feature type="transmembrane region" description="Helical" evidence="12">
    <location>
        <begin position="84"/>
        <end position="109"/>
    </location>
</feature>
<evidence type="ECO:0000256" key="11">
    <source>
        <dbReference type="SAM" id="MobiDB-lite"/>
    </source>
</evidence>
<evidence type="ECO:0000256" key="12">
    <source>
        <dbReference type="SAM" id="Phobius"/>
    </source>
</evidence>
<reference evidence="16 18" key="3">
    <citation type="submission" date="2017-09" db="EMBL/GenBank/DDBJ databases">
        <title>Streptomyces genome completion.</title>
        <authorList>
            <person name="Lee N."/>
            <person name="Cho B.-K."/>
        </authorList>
    </citation>
    <scope>NUCLEOTIDE SEQUENCE [LARGE SCALE GENOMIC DNA]</scope>
    <source>
        <strain evidence="16 18">ATCC 14899</strain>
    </source>
</reference>
<dbReference type="Proteomes" id="UP000325763">
    <property type="component" value="Chromosome"/>
</dbReference>
<evidence type="ECO:0000313" key="16">
    <source>
        <dbReference type="EMBL" id="QEV42210.1"/>
    </source>
</evidence>
<keyword evidence="7 15" id="KW-0067">ATP-binding</keyword>
<keyword evidence="5 12" id="KW-0812">Transmembrane</keyword>
<feature type="transmembrane region" description="Helical" evidence="12">
    <location>
        <begin position="271"/>
        <end position="297"/>
    </location>
</feature>
<feature type="domain" description="ABC transmembrane type-1" evidence="14">
    <location>
        <begin position="43"/>
        <end position="329"/>
    </location>
</feature>
<dbReference type="InterPro" id="IPR003593">
    <property type="entry name" value="AAA+_ATPase"/>
</dbReference>
<dbReference type="PANTHER" id="PTHR24221">
    <property type="entry name" value="ATP-BINDING CASSETTE SUB-FAMILY B"/>
    <property type="match status" value="1"/>
</dbReference>
<feature type="domain" description="ABC transporter" evidence="13">
    <location>
        <begin position="360"/>
        <end position="593"/>
    </location>
</feature>
<dbReference type="Gene3D" id="3.40.50.300">
    <property type="entry name" value="P-loop containing nucleotide triphosphate hydrolases"/>
    <property type="match status" value="1"/>
</dbReference>
<dbReference type="SUPFAM" id="SSF52540">
    <property type="entry name" value="P-loop containing nucleoside triphosphate hydrolases"/>
    <property type="match status" value="1"/>
</dbReference>
<evidence type="ECO:0000313" key="15">
    <source>
        <dbReference type="EMBL" id="AJE43705.1"/>
    </source>
</evidence>
<evidence type="ECO:0000256" key="2">
    <source>
        <dbReference type="ARBA" id="ARBA00022448"/>
    </source>
</evidence>
<dbReference type="GO" id="GO:0005886">
    <property type="term" value="C:plasma membrane"/>
    <property type="evidence" value="ECO:0007669"/>
    <property type="project" value="UniProtKB-SubCell"/>
</dbReference>
<dbReference type="PROSITE" id="PS00211">
    <property type="entry name" value="ABC_TRANSPORTER_1"/>
    <property type="match status" value="1"/>
</dbReference>
<dbReference type="InterPro" id="IPR039421">
    <property type="entry name" value="Type_1_exporter"/>
</dbReference>
<keyword evidence="8 12" id="KW-1133">Transmembrane helix</keyword>
<dbReference type="GO" id="GO:0034040">
    <property type="term" value="F:ATPase-coupled lipid transmembrane transporter activity"/>
    <property type="evidence" value="ECO:0007669"/>
    <property type="project" value="TreeGrafter"/>
</dbReference>
<dbReference type="CDD" id="cd07346">
    <property type="entry name" value="ABC_6TM_exporters"/>
    <property type="match status" value="1"/>
</dbReference>
<feature type="region of interest" description="Disordered" evidence="11">
    <location>
        <begin position="1"/>
        <end position="31"/>
    </location>
</feature>
<dbReference type="AlphaFoldDB" id="A0A0B5DR14"/>
<evidence type="ECO:0000256" key="10">
    <source>
        <dbReference type="ARBA" id="ARBA00023455"/>
    </source>
</evidence>
<dbReference type="EMBL" id="CP009313">
    <property type="protein sequence ID" value="AJE43705.1"/>
    <property type="molecule type" value="Genomic_DNA"/>
</dbReference>
<dbReference type="HOGENOM" id="CLU_000604_84_9_11"/>
<dbReference type="STRING" id="40318.SNOD_29605"/>
<dbReference type="Pfam" id="PF00664">
    <property type="entry name" value="ABC_membrane"/>
    <property type="match status" value="1"/>
</dbReference>
<feature type="transmembrane region" description="Helical" evidence="12">
    <location>
        <begin position="184"/>
        <end position="204"/>
    </location>
</feature>
<dbReference type="OrthoDB" id="9806127at2"/>
<dbReference type="InterPro" id="IPR036640">
    <property type="entry name" value="ABC1_TM_sf"/>
</dbReference>
<keyword evidence="3" id="KW-1003">Cell membrane</keyword>
<evidence type="ECO:0000256" key="9">
    <source>
        <dbReference type="ARBA" id="ARBA00023136"/>
    </source>
</evidence>
<evidence type="ECO:0000256" key="3">
    <source>
        <dbReference type="ARBA" id="ARBA00022475"/>
    </source>
</evidence>
<evidence type="ECO:0000313" key="17">
    <source>
        <dbReference type="Proteomes" id="UP000031526"/>
    </source>
</evidence>
<dbReference type="SMART" id="SM00382">
    <property type="entry name" value="AAA"/>
    <property type="match status" value="1"/>
</dbReference>
<dbReference type="InterPro" id="IPR017871">
    <property type="entry name" value="ABC_transporter-like_CS"/>
</dbReference>
<organism evidence="15 17">
    <name type="scientific">Streptomyces nodosus</name>
    <dbReference type="NCBI Taxonomy" id="40318"/>
    <lineage>
        <taxon>Bacteria</taxon>
        <taxon>Bacillati</taxon>
        <taxon>Actinomycetota</taxon>
        <taxon>Actinomycetes</taxon>
        <taxon>Kitasatosporales</taxon>
        <taxon>Streptomycetaceae</taxon>
        <taxon>Streptomyces</taxon>
    </lineage>
</organism>
<dbReference type="Proteomes" id="UP000031526">
    <property type="component" value="Chromosome"/>
</dbReference>
<dbReference type="GO" id="GO:0140359">
    <property type="term" value="F:ABC-type transporter activity"/>
    <property type="evidence" value="ECO:0007669"/>
    <property type="project" value="InterPro"/>
</dbReference>
<keyword evidence="9 12" id="KW-0472">Membrane</keyword>
<dbReference type="GO" id="GO:0016887">
    <property type="term" value="F:ATP hydrolysis activity"/>
    <property type="evidence" value="ECO:0007669"/>
    <property type="project" value="InterPro"/>
</dbReference>
<dbReference type="SUPFAM" id="SSF90123">
    <property type="entry name" value="ABC transporter transmembrane region"/>
    <property type="match status" value="1"/>
</dbReference>
<feature type="compositionally biased region" description="Basic and acidic residues" evidence="11">
    <location>
        <begin position="618"/>
        <end position="628"/>
    </location>
</feature>
<evidence type="ECO:0000256" key="6">
    <source>
        <dbReference type="ARBA" id="ARBA00022741"/>
    </source>
</evidence>
<keyword evidence="6" id="KW-0547">Nucleotide-binding</keyword>
<dbReference type="PANTHER" id="PTHR24221:SF654">
    <property type="entry name" value="ATP-BINDING CASSETTE SUB-FAMILY B MEMBER 6"/>
    <property type="match status" value="1"/>
</dbReference>
<comment type="similarity">
    <text evidence="10">Belongs to the ABC transporter superfamily. Siderophore-Fe(3+) uptake transporter (SIUT) (TC 3.A.1.21) family.</text>
</comment>
<dbReference type="GO" id="GO:0005524">
    <property type="term" value="F:ATP binding"/>
    <property type="evidence" value="ECO:0007669"/>
    <property type="project" value="UniProtKB-KW"/>
</dbReference>
<dbReference type="InterPro" id="IPR003439">
    <property type="entry name" value="ABC_transporter-like_ATP-bd"/>
</dbReference>
<dbReference type="KEGG" id="snq:CP978_29905"/>
<keyword evidence="4" id="KW-0997">Cell inner membrane</keyword>
<evidence type="ECO:0000259" key="14">
    <source>
        <dbReference type="PROSITE" id="PS50929"/>
    </source>
</evidence>
<evidence type="ECO:0000256" key="5">
    <source>
        <dbReference type="ARBA" id="ARBA00022692"/>
    </source>
</evidence>
<keyword evidence="17" id="KW-1185">Reference proteome</keyword>
<dbReference type="RefSeq" id="WP_043446007.1">
    <property type="nucleotide sequence ID" value="NZ_CP009313.1"/>
</dbReference>
<accession>A0A0B5DR14</accession>
<dbReference type="InterPro" id="IPR011527">
    <property type="entry name" value="ABC1_TM_dom"/>
</dbReference>
<dbReference type="FunFam" id="1.20.1560.10:FF:000127">
    <property type="entry name" value="ABC transporter ATP-binding protein"/>
    <property type="match status" value="1"/>
</dbReference>
<reference evidence="17" key="1">
    <citation type="submission" date="2014-09" db="EMBL/GenBank/DDBJ databases">
        <title>Sequence of the Streptomyces nodosus genome.</title>
        <authorList>
            <person name="Sweeney P."/>
            <person name="Stephens N."/>
            <person name="Murphy C."/>
            <person name="Caffrey P."/>
        </authorList>
    </citation>
    <scope>NUCLEOTIDE SEQUENCE [LARGE SCALE GENOMIC DNA]</scope>
    <source>
        <strain evidence="17">ATCC 14899</strain>
    </source>
</reference>
<dbReference type="PROSITE" id="PS50929">
    <property type="entry name" value="ABC_TM1F"/>
    <property type="match status" value="1"/>
</dbReference>
<dbReference type="EMBL" id="CP023747">
    <property type="protein sequence ID" value="QEV42210.1"/>
    <property type="molecule type" value="Genomic_DNA"/>
</dbReference>
<feature type="transmembrane region" description="Helical" evidence="12">
    <location>
        <begin position="303"/>
        <end position="321"/>
    </location>
</feature>
<dbReference type="FunFam" id="3.40.50.300:FF:000221">
    <property type="entry name" value="Multidrug ABC transporter ATP-binding protein"/>
    <property type="match status" value="1"/>
</dbReference>
<sequence>MKSQPSEPGPDSVSRDPAAAGAGTEAPPSPLRALAEPVQGRLAVAVALQAVAALAGVVPFIAVSRIAGRLTGGSPAGGDVLWPLVTLACVAGLLALACGTAAGALAHLADNELQLTLRRRLARHIGRLPLGRLTDKGTGEVKQAVQDDVSALHTLFAHTLLDVVAVLTAPLLALAYLFTVDWRLALVSVVPLLLGVFLFSRAMAGAVAQMAEFGAALGRISAAAVEFAAGIAVFKSFGRGRKAHERFVGATEGFADFFSGWVRATLVTSTAAVLVVAPAVVLLLLSVVGAVFVTSGWTTGAELVPFLLLGPAVAAPMGVVGPRIQQIRAGQAAAVRITALLHTPTLTEPATPAVPDGHQVSLRGVSFSYDGHTDVLRDVDLDLAPGTVTALVGPSGSGKSTLASLLPRFHDVSAGKVTLGGVDLRDIPATELYRRVGFVLQDVRLLRASVADNIRLGRPDATDEEVERCARAARIHDRVLDLPDGYATELGTAVTLSGGEAQRLSIARALLADAPVLVLDEATAYADPHSEALIQDALSALAAGRTLLVIAHRLSTIRSADRIVVLEDGRITEQGRHDELLAARGRYATLWEAQRTAQPDRTDGDPGRPPAPTAVARAADDIREGSAR</sequence>
<keyword evidence="2" id="KW-0813">Transport</keyword>
<feature type="transmembrane region" description="Helical" evidence="12">
    <location>
        <begin position="42"/>
        <end position="63"/>
    </location>
</feature>
<name>A0A0B5DR14_9ACTN</name>
<dbReference type="Pfam" id="PF00005">
    <property type="entry name" value="ABC_tran"/>
    <property type="match status" value="1"/>
</dbReference>
<evidence type="ECO:0000313" key="18">
    <source>
        <dbReference type="Proteomes" id="UP000325763"/>
    </source>
</evidence>
<evidence type="ECO:0000259" key="13">
    <source>
        <dbReference type="PROSITE" id="PS50893"/>
    </source>
</evidence>
<evidence type="ECO:0000256" key="1">
    <source>
        <dbReference type="ARBA" id="ARBA00004429"/>
    </source>
</evidence>
<evidence type="ECO:0000256" key="7">
    <source>
        <dbReference type="ARBA" id="ARBA00022840"/>
    </source>
</evidence>
<evidence type="ECO:0000256" key="4">
    <source>
        <dbReference type="ARBA" id="ARBA00022519"/>
    </source>
</evidence>
<feature type="transmembrane region" description="Helical" evidence="12">
    <location>
        <begin position="155"/>
        <end position="177"/>
    </location>
</feature>
<protein>
    <submittedName>
        <fullName evidence="15">ABC transporter ATP-binding protein</fullName>
    </submittedName>
</protein>
<feature type="compositionally biased region" description="Low complexity" evidence="11">
    <location>
        <begin position="17"/>
        <end position="26"/>
    </location>
</feature>
<comment type="subcellular location">
    <subcellularLocation>
        <location evidence="1">Cell inner membrane</location>
        <topology evidence="1">Multi-pass membrane protein</topology>
    </subcellularLocation>
</comment>